<dbReference type="STRING" id="1576369.SAMN05421753_11833"/>
<dbReference type="Proteomes" id="UP000199518">
    <property type="component" value="Unassembled WGS sequence"/>
</dbReference>
<gene>
    <name evidence="3" type="ORF">SAMN05421753_11833</name>
</gene>
<evidence type="ECO:0000259" key="2">
    <source>
        <dbReference type="Pfam" id="PF07811"/>
    </source>
</evidence>
<dbReference type="RefSeq" id="WP_175517697.1">
    <property type="nucleotide sequence ID" value="NZ_FOQD01000018.1"/>
</dbReference>
<evidence type="ECO:0000256" key="1">
    <source>
        <dbReference type="SAM" id="Phobius"/>
    </source>
</evidence>
<organism evidence="3 4">
    <name type="scientific">Planctomicrobium piriforme</name>
    <dbReference type="NCBI Taxonomy" id="1576369"/>
    <lineage>
        <taxon>Bacteria</taxon>
        <taxon>Pseudomonadati</taxon>
        <taxon>Planctomycetota</taxon>
        <taxon>Planctomycetia</taxon>
        <taxon>Planctomycetales</taxon>
        <taxon>Planctomycetaceae</taxon>
        <taxon>Planctomicrobium</taxon>
    </lineage>
</organism>
<feature type="transmembrane region" description="Helical" evidence="1">
    <location>
        <begin position="12"/>
        <end position="31"/>
    </location>
</feature>
<reference evidence="4" key="1">
    <citation type="submission" date="2016-10" db="EMBL/GenBank/DDBJ databases">
        <authorList>
            <person name="Varghese N."/>
            <person name="Submissions S."/>
        </authorList>
    </citation>
    <scope>NUCLEOTIDE SEQUENCE [LARGE SCALE GENOMIC DNA]</scope>
    <source>
        <strain evidence="4">DSM 26348</strain>
    </source>
</reference>
<accession>A0A1I3QAJ9</accession>
<evidence type="ECO:0000313" key="4">
    <source>
        <dbReference type="Proteomes" id="UP000199518"/>
    </source>
</evidence>
<feature type="domain" description="TadE-like" evidence="2">
    <location>
        <begin position="10"/>
        <end position="52"/>
    </location>
</feature>
<keyword evidence="1" id="KW-0812">Transmembrane</keyword>
<name>A0A1I3QAJ9_9PLAN</name>
<dbReference type="InterPro" id="IPR012495">
    <property type="entry name" value="TadE-like_dom"/>
</dbReference>
<proteinExistence type="predicted"/>
<dbReference type="EMBL" id="FOQD01000018">
    <property type="protein sequence ID" value="SFJ31294.1"/>
    <property type="molecule type" value="Genomic_DNA"/>
</dbReference>
<dbReference type="Pfam" id="PF07811">
    <property type="entry name" value="TadE"/>
    <property type="match status" value="1"/>
</dbReference>
<keyword evidence="4" id="KW-1185">Reference proteome</keyword>
<sequence>MASKQPRRSGAVLVENAVVSSVFGLFMAGIMEFGHAYMVQGAMNAAANRAARYGAVDGVTSAQTTTFAKTLLGAAFKSANATVTVKDASVFDTTTVAPGTINYDTLPNLELSTADKHQLYVVRVTVPYNSVALLPPFWVKNLTLKSQAVMRHE</sequence>
<keyword evidence="1" id="KW-0472">Membrane</keyword>
<protein>
    <submittedName>
        <fullName evidence="3">Flp pilus assembly protein TadG</fullName>
    </submittedName>
</protein>
<keyword evidence="1" id="KW-1133">Transmembrane helix</keyword>
<evidence type="ECO:0000313" key="3">
    <source>
        <dbReference type="EMBL" id="SFJ31294.1"/>
    </source>
</evidence>
<dbReference type="AlphaFoldDB" id="A0A1I3QAJ9"/>